<keyword evidence="2" id="KW-1185">Reference proteome</keyword>
<gene>
    <name evidence="1" type="ORF">Poly41_46540</name>
</gene>
<protein>
    <recommendedName>
        <fullName evidence="3">Heavy-metal-associated domain protein</fullName>
    </recommendedName>
</protein>
<dbReference type="EMBL" id="SJPV01000008">
    <property type="protein sequence ID" value="TWU34506.1"/>
    <property type="molecule type" value="Genomic_DNA"/>
</dbReference>
<evidence type="ECO:0000313" key="2">
    <source>
        <dbReference type="Proteomes" id="UP000319143"/>
    </source>
</evidence>
<organism evidence="1 2">
    <name type="scientific">Novipirellula artificiosorum</name>
    <dbReference type="NCBI Taxonomy" id="2528016"/>
    <lineage>
        <taxon>Bacteria</taxon>
        <taxon>Pseudomonadati</taxon>
        <taxon>Planctomycetota</taxon>
        <taxon>Planctomycetia</taxon>
        <taxon>Pirellulales</taxon>
        <taxon>Pirellulaceae</taxon>
        <taxon>Novipirellula</taxon>
    </lineage>
</organism>
<dbReference type="OrthoDB" id="291224at2"/>
<comment type="caution">
    <text evidence="1">The sequence shown here is derived from an EMBL/GenBank/DDBJ whole genome shotgun (WGS) entry which is preliminary data.</text>
</comment>
<sequence>MRGIAYSVAALAAVIIIVAIAKMPAQVGSEGAGANLTTDAGTVLTSARVMDTEGELTLEVPDMHCPFSCYPRVKELLEGSEAVEEVELAEQQEEGVIDNRQVIVHFHPGFNVDQAIAKLAKEGFAKSDVAN</sequence>
<evidence type="ECO:0000313" key="1">
    <source>
        <dbReference type="EMBL" id="TWU34506.1"/>
    </source>
</evidence>
<proteinExistence type="predicted"/>
<dbReference type="Proteomes" id="UP000319143">
    <property type="component" value="Unassembled WGS sequence"/>
</dbReference>
<dbReference type="RefSeq" id="WP_146528892.1">
    <property type="nucleotide sequence ID" value="NZ_SJPV01000008.1"/>
</dbReference>
<accession>A0A5C6DHI3</accession>
<evidence type="ECO:0008006" key="3">
    <source>
        <dbReference type="Google" id="ProtNLM"/>
    </source>
</evidence>
<name>A0A5C6DHI3_9BACT</name>
<dbReference type="AlphaFoldDB" id="A0A5C6DHI3"/>
<reference evidence="1 2" key="1">
    <citation type="submission" date="2019-02" db="EMBL/GenBank/DDBJ databases">
        <title>Deep-cultivation of Planctomycetes and their phenomic and genomic characterization uncovers novel biology.</title>
        <authorList>
            <person name="Wiegand S."/>
            <person name="Jogler M."/>
            <person name="Boedeker C."/>
            <person name="Pinto D."/>
            <person name="Vollmers J."/>
            <person name="Rivas-Marin E."/>
            <person name="Kohn T."/>
            <person name="Peeters S.H."/>
            <person name="Heuer A."/>
            <person name="Rast P."/>
            <person name="Oberbeckmann S."/>
            <person name="Bunk B."/>
            <person name="Jeske O."/>
            <person name="Meyerdierks A."/>
            <person name="Storesund J.E."/>
            <person name="Kallscheuer N."/>
            <person name="Luecker S."/>
            <person name="Lage O.M."/>
            <person name="Pohl T."/>
            <person name="Merkel B.J."/>
            <person name="Hornburger P."/>
            <person name="Mueller R.-W."/>
            <person name="Bruemmer F."/>
            <person name="Labrenz M."/>
            <person name="Spormann A.M."/>
            <person name="Op Den Camp H."/>
            <person name="Overmann J."/>
            <person name="Amann R."/>
            <person name="Jetten M.S.M."/>
            <person name="Mascher T."/>
            <person name="Medema M.H."/>
            <person name="Devos D.P."/>
            <person name="Kaster A.-K."/>
            <person name="Ovreas L."/>
            <person name="Rohde M."/>
            <person name="Galperin M.Y."/>
            <person name="Jogler C."/>
        </authorList>
    </citation>
    <scope>NUCLEOTIDE SEQUENCE [LARGE SCALE GENOMIC DNA]</scope>
    <source>
        <strain evidence="1 2">Poly41</strain>
    </source>
</reference>